<feature type="transmembrane region" description="Helical" evidence="1">
    <location>
        <begin position="116"/>
        <end position="133"/>
    </location>
</feature>
<organism evidence="2 3">
    <name type="scientific">Flavobacterium psychrolimnae</name>
    <dbReference type="NCBI Taxonomy" id="249351"/>
    <lineage>
        <taxon>Bacteria</taxon>
        <taxon>Pseudomonadati</taxon>
        <taxon>Bacteroidota</taxon>
        <taxon>Flavobacteriia</taxon>
        <taxon>Flavobacteriales</taxon>
        <taxon>Flavobacteriaceae</taxon>
        <taxon>Flavobacterium</taxon>
    </lineage>
</organism>
<feature type="transmembrane region" description="Helical" evidence="1">
    <location>
        <begin position="199"/>
        <end position="219"/>
    </location>
</feature>
<evidence type="ECO:0000313" key="2">
    <source>
        <dbReference type="EMBL" id="RBN50560.1"/>
    </source>
</evidence>
<keyword evidence="1" id="KW-1133">Transmembrane helix</keyword>
<comment type="caution">
    <text evidence="2">The sequence shown here is derived from an EMBL/GenBank/DDBJ whole genome shotgun (WGS) entry which is preliminary data.</text>
</comment>
<feature type="transmembrane region" description="Helical" evidence="1">
    <location>
        <begin position="45"/>
        <end position="64"/>
    </location>
</feature>
<name>A0A366B0D0_9FLAO</name>
<evidence type="ECO:0000256" key="1">
    <source>
        <dbReference type="SAM" id="Phobius"/>
    </source>
</evidence>
<proteinExistence type="predicted"/>
<dbReference type="EMBL" id="QNUX01000005">
    <property type="protein sequence ID" value="RBN50560.1"/>
    <property type="molecule type" value="Genomic_DNA"/>
</dbReference>
<keyword evidence="3" id="KW-1185">Reference proteome</keyword>
<feature type="transmembrane region" description="Helical" evidence="1">
    <location>
        <begin position="85"/>
        <end position="104"/>
    </location>
</feature>
<gene>
    <name evidence="2" type="ORF">DR980_06555</name>
</gene>
<evidence type="ECO:0000313" key="3">
    <source>
        <dbReference type="Proteomes" id="UP000253676"/>
    </source>
</evidence>
<feature type="transmembrane region" description="Helical" evidence="1">
    <location>
        <begin position="20"/>
        <end position="39"/>
    </location>
</feature>
<dbReference type="InterPro" id="IPR009781">
    <property type="entry name" value="DUF1345"/>
</dbReference>
<accession>A0A366B0D0</accession>
<dbReference type="Pfam" id="PF07077">
    <property type="entry name" value="DUF1345"/>
    <property type="match status" value="1"/>
</dbReference>
<dbReference type="RefSeq" id="WP_113634448.1">
    <property type="nucleotide sequence ID" value="NZ_QNUX01000005.1"/>
</dbReference>
<protein>
    <submittedName>
        <fullName evidence="2">DUF1345 domain-containing protein</fullName>
    </submittedName>
</protein>
<keyword evidence="1" id="KW-0812">Transmembrane</keyword>
<dbReference type="Proteomes" id="UP000253676">
    <property type="component" value="Unassembled WGS sequence"/>
</dbReference>
<sequence length="227" mass="25760">MKKQQKELSSIAKVSGLKKLLFCLVVSILVFVFLSFFKIEIFSRIIIGWDTFSFSMIILSWLFFFSTTSKDLCSVVEKQDDGLKAIFVIILIAVCFSLFGTLVLIAQKNEYSANKIVHMIISLSPIFFSWILLHTMFTIRYAHLYHDHNKLNTGSNVGGIDFPGKIQPDYIDFAYFSFVIGMTFQVSDITISSQAIRRFVLMHSLISFVFNTVIVALTINTISNLSG</sequence>
<dbReference type="OrthoDB" id="64737at2"/>
<dbReference type="AlphaFoldDB" id="A0A366B0D0"/>
<reference evidence="2 3" key="1">
    <citation type="submission" date="2018-07" db="EMBL/GenBank/DDBJ databases">
        <title>Complete genome sequence of Flavobacterium psychrolimnae LMG 22018.</title>
        <authorList>
            <person name="Kim D.-U."/>
        </authorList>
    </citation>
    <scope>NUCLEOTIDE SEQUENCE [LARGE SCALE GENOMIC DNA]</scope>
    <source>
        <strain evidence="2 3">LMG 22018</strain>
    </source>
</reference>
<keyword evidence="1" id="KW-0472">Membrane</keyword>